<evidence type="ECO:0000313" key="1">
    <source>
        <dbReference type="EMBL" id="NHR04413.1"/>
    </source>
</evidence>
<evidence type="ECO:0000313" key="2">
    <source>
        <dbReference type="Proteomes" id="UP001515641"/>
    </source>
</evidence>
<dbReference type="Proteomes" id="UP001515641">
    <property type="component" value="Unassembled WGS sequence"/>
</dbReference>
<gene>
    <name evidence="1" type="ORF">HA052_04310</name>
</gene>
<organism evidence="1 2">
    <name type="scientific">Chromobacterium fluminis</name>
    <dbReference type="NCBI Taxonomy" id="3044269"/>
    <lineage>
        <taxon>Bacteria</taxon>
        <taxon>Pseudomonadati</taxon>
        <taxon>Pseudomonadota</taxon>
        <taxon>Betaproteobacteria</taxon>
        <taxon>Neisseriales</taxon>
        <taxon>Chromobacteriaceae</taxon>
        <taxon>Chromobacterium</taxon>
    </lineage>
</organism>
<name>A0ABX0L5S4_9NEIS</name>
<protein>
    <submittedName>
        <fullName evidence="1">Uncharacterized protein</fullName>
    </submittedName>
</protein>
<accession>A0ABX0L5S4</accession>
<keyword evidence="2" id="KW-1185">Reference proteome</keyword>
<reference evidence="1 2" key="1">
    <citation type="submission" date="2020-03" db="EMBL/GenBank/DDBJ databases">
        <title>Draft genome sequence of environmentally isolated cultures.</title>
        <authorList>
            <person name="Wilson H.S."/>
            <person name="De Leon M.E."/>
        </authorList>
    </citation>
    <scope>NUCLEOTIDE SEQUENCE [LARGE SCALE GENOMIC DNA]</scope>
    <source>
        <strain evidence="1 2">HSC-31F16</strain>
    </source>
</reference>
<sequence length="75" mass="8796">MNMNTEWQVEGSTVYRLMEDGYRKGEPVFRNEFSFLVQADKSREDQAPELAKRLQLLLELSTGLSDDELRERLSK</sequence>
<comment type="caution">
    <text evidence="1">The sequence shown here is derived from an EMBL/GenBank/DDBJ whole genome shotgun (WGS) entry which is preliminary data.</text>
</comment>
<proteinExistence type="predicted"/>
<dbReference type="EMBL" id="JAAOMA010000004">
    <property type="protein sequence ID" value="NHR04413.1"/>
    <property type="molecule type" value="Genomic_DNA"/>
</dbReference>
<dbReference type="RefSeq" id="WP_166450930.1">
    <property type="nucleotide sequence ID" value="NZ_JAAOMA010000004.1"/>
</dbReference>